<reference evidence="2" key="2">
    <citation type="submission" date="2014-07" db="EMBL/GenBank/DDBJ databases">
        <authorList>
            <person name="Hull J."/>
        </authorList>
    </citation>
    <scope>NUCLEOTIDE SEQUENCE</scope>
</reference>
<evidence type="ECO:0000313" key="2">
    <source>
        <dbReference type="EMBL" id="JAG16304.1"/>
    </source>
</evidence>
<dbReference type="GO" id="GO:0005730">
    <property type="term" value="C:nucleolus"/>
    <property type="evidence" value="ECO:0007669"/>
    <property type="project" value="TreeGrafter"/>
</dbReference>
<dbReference type="Pfam" id="PF06658">
    <property type="entry name" value="DUF1168"/>
    <property type="match status" value="1"/>
</dbReference>
<dbReference type="PANTHER" id="PTHR13507:SF0">
    <property type="entry name" value="PRKR-INTERACTING PROTEIN 1"/>
    <property type="match status" value="1"/>
</dbReference>
<feature type="region of interest" description="Disordered" evidence="1">
    <location>
        <begin position="110"/>
        <end position="129"/>
    </location>
</feature>
<feature type="non-terminal residue" evidence="2">
    <location>
        <position position="220"/>
    </location>
</feature>
<dbReference type="GO" id="GO:0004860">
    <property type="term" value="F:protein kinase inhibitor activity"/>
    <property type="evidence" value="ECO:0007669"/>
    <property type="project" value="TreeGrafter"/>
</dbReference>
<feature type="compositionally biased region" description="Low complexity" evidence="1">
    <location>
        <begin position="196"/>
        <end position="220"/>
    </location>
</feature>
<gene>
    <name evidence="2" type="primary">PRKRIP1_0</name>
    <name evidence="2" type="ORF">CM83_101846</name>
</gene>
<organism evidence="2">
    <name type="scientific">Lygus hesperus</name>
    <name type="common">Western plant bug</name>
    <dbReference type="NCBI Taxonomy" id="30085"/>
    <lineage>
        <taxon>Eukaryota</taxon>
        <taxon>Metazoa</taxon>
        <taxon>Ecdysozoa</taxon>
        <taxon>Arthropoda</taxon>
        <taxon>Hexapoda</taxon>
        <taxon>Insecta</taxon>
        <taxon>Pterygota</taxon>
        <taxon>Neoptera</taxon>
        <taxon>Paraneoptera</taxon>
        <taxon>Hemiptera</taxon>
        <taxon>Heteroptera</taxon>
        <taxon>Panheteroptera</taxon>
        <taxon>Cimicomorpha</taxon>
        <taxon>Miridae</taxon>
        <taxon>Mirini</taxon>
        <taxon>Lygus</taxon>
    </lineage>
</organism>
<feature type="compositionally biased region" description="Basic and acidic residues" evidence="1">
    <location>
        <begin position="110"/>
        <end position="119"/>
    </location>
</feature>
<dbReference type="PANTHER" id="PTHR13507">
    <property type="entry name" value="PRKR-INTERACTING PROTEIN 1"/>
    <property type="match status" value="1"/>
</dbReference>
<dbReference type="InterPro" id="IPR009548">
    <property type="entry name" value="Prkrip1"/>
</dbReference>
<name>A0A0A9X8I1_LYGHE</name>
<feature type="compositionally biased region" description="Basic residues" evidence="1">
    <location>
        <begin position="120"/>
        <end position="129"/>
    </location>
</feature>
<reference evidence="2" key="1">
    <citation type="journal article" date="2014" name="PLoS ONE">
        <title>Transcriptome-Based Identification of ABC Transporters in the Western Tarnished Plant Bug Lygus hesperus.</title>
        <authorList>
            <person name="Hull J.J."/>
            <person name="Chaney K."/>
            <person name="Geib S.M."/>
            <person name="Fabrick J.A."/>
            <person name="Brent C.S."/>
            <person name="Walsh D."/>
            <person name="Lavine L.C."/>
        </authorList>
    </citation>
    <scope>NUCLEOTIDE SEQUENCE</scope>
</reference>
<dbReference type="GO" id="GO:0003725">
    <property type="term" value="F:double-stranded RNA binding"/>
    <property type="evidence" value="ECO:0007669"/>
    <property type="project" value="InterPro"/>
</dbReference>
<dbReference type="EMBL" id="GBHO01027300">
    <property type="protein sequence ID" value="JAG16304.1"/>
    <property type="molecule type" value="Transcribed_RNA"/>
</dbReference>
<evidence type="ECO:0000256" key="1">
    <source>
        <dbReference type="SAM" id="MobiDB-lite"/>
    </source>
</evidence>
<protein>
    <submittedName>
        <fullName evidence="2">PRKR-interacting protein 1</fullName>
    </submittedName>
</protein>
<proteinExistence type="predicted"/>
<feature type="non-terminal residue" evidence="2">
    <location>
        <position position="1"/>
    </location>
</feature>
<feature type="region of interest" description="Disordered" evidence="1">
    <location>
        <begin position="195"/>
        <end position="220"/>
    </location>
</feature>
<dbReference type="AlphaFoldDB" id="A0A0A9X8I1"/>
<dbReference type="GO" id="GO:0019901">
    <property type="term" value="F:protein kinase binding"/>
    <property type="evidence" value="ECO:0007669"/>
    <property type="project" value="TreeGrafter"/>
</dbReference>
<accession>A0A0A9X8I1</accession>
<sequence length="220" mass="25403">KSITKHHYLLYQIHTYTQVCTMDDPVKERQKLLQLREELGELKSEAKPFDPNENIRIMKVYSSIANAGSGEFHTFRKLNTKERERMQHIDEEWNAKVEKLEFEKKFARTREEEERERRERHNKRLRRKNAKKRIRELQKNVDPLLSTGMPIEDVFAIIERKKKLVELLPETLATNDVGNESSGTPTMDVDHTHTDAASTITTVSPATAVPPVTAASPATA</sequence>